<feature type="region of interest" description="Disordered" evidence="1">
    <location>
        <begin position="283"/>
        <end position="309"/>
    </location>
</feature>
<proteinExistence type="predicted"/>
<dbReference type="Proteomes" id="UP000016935">
    <property type="component" value="Unassembled WGS sequence"/>
</dbReference>
<dbReference type="RefSeq" id="XP_008028054.1">
    <property type="nucleotide sequence ID" value="XM_008029863.1"/>
</dbReference>
<feature type="compositionally biased region" description="Basic and acidic residues" evidence="1">
    <location>
        <begin position="283"/>
        <end position="297"/>
    </location>
</feature>
<gene>
    <name evidence="2" type="ORF">SETTUDRAFT_21692</name>
</gene>
<reference evidence="2 3" key="1">
    <citation type="journal article" date="2012" name="PLoS Pathog.">
        <title>Diverse lifestyles and strategies of plant pathogenesis encoded in the genomes of eighteen Dothideomycetes fungi.</title>
        <authorList>
            <person name="Ohm R.A."/>
            <person name="Feau N."/>
            <person name="Henrissat B."/>
            <person name="Schoch C.L."/>
            <person name="Horwitz B.A."/>
            <person name="Barry K.W."/>
            <person name="Condon B.J."/>
            <person name="Copeland A.C."/>
            <person name="Dhillon B."/>
            <person name="Glaser F."/>
            <person name="Hesse C.N."/>
            <person name="Kosti I."/>
            <person name="LaButti K."/>
            <person name="Lindquist E.A."/>
            <person name="Lucas S."/>
            <person name="Salamov A.A."/>
            <person name="Bradshaw R.E."/>
            <person name="Ciuffetti L."/>
            <person name="Hamelin R.C."/>
            <person name="Kema G.H.J."/>
            <person name="Lawrence C."/>
            <person name="Scott J.A."/>
            <person name="Spatafora J.W."/>
            <person name="Turgeon B.G."/>
            <person name="de Wit P.J.G.M."/>
            <person name="Zhong S."/>
            <person name="Goodwin S.B."/>
            <person name="Grigoriev I.V."/>
        </authorList>
    </citation>
    <scope>NUCLEOTIDE SEQUENCE [LARGE SCALE GENOMIC DNA]</scope>
    <source>
        <strain evidence="3">28A</strain>
    </source>
</reference>
<dbReference type="AlphaFoldDB" id="R0JTD1"/>
<reference evidence="2 3" key="2">
    <citation type="journal article" date="2013" name="PLoS Genet.">
        <title>Comparative genome structure, secondary metabolite, and effector coding capacity across Cochliobolus pathogens.</title>
        <authorList>
            <person name="Condon B.J."/>
            <person name="Leng Y."/>
            <person name="Wu D."/>
            <person name="Bushley K.E."/>
            <person name="Ohm R.A."/>
            <person name="Otillar R."/>
            <person name="Martin J."/>
            <person name="Schackwitz W."/>
            <person name="Grimwood J."/>
            <person name="MohdZainudin N."/>
            <person name="Xue C."/>
            <person name="Wang R."/>
            <person name="Manning V.A."/>
            <person name="Dhillon B."/>
            <person name="Tu Z.J."/>
            <person name="Steffenson B.J."/>
            <person name="Salamov A."/>
            <person name="Sun H."/>
            <person name="Lowry S."/>
            <person name="LaButti K."/>
            <person name="Han J."/>
            <person name="Copeland A."/>
            <person name="Lindquist E."/>
            <person name="Barry K."/>
            <person name="Schmutz J."/>
            <person name="Baker S.E."/>
            <person name="Ciuffetti L.M."/>
            <person name="Grigoriev I.V."/>
            <person name="Zhong S."/>
            <person name="Turgeon B.G."/>
        </authorList>
    </citation>
    <scope>NUCLEOTIDE SEQUENCE [LARGE SCALE GENOMIC DNA]</scope>
    <source>
        <strain evidence="3">28A</strain>
    </source>
</reference>
<sequence>MFQSMFSILKPQRHPMCNSYLSSLDDDSLVEIFNKVLSHLLRCQNSVLLRIAPVDWFNFMITVDRIIKILMARGWSIGTIMPESANLSFFQQSRQTLYTEQPQLSIEYQEAMPSQEIIIHQQRTHIISQQPNSLIQDKHPSFLEKQETQREKDEKTLSKYKDEAARVQKEDLERAYQAAEQEKQASIRKLQVAEEAAARDRRNEAETEHKQRQIDELRREKADLDRRIREQQMQAEQDKREAARRREEGERQRREAGTIEEEEKWRQIEYERKRTYEIERGTDEYRDGRAQREERAKNKASQHPSYIKDTCSVHTTQATLQHELRTTHTLPSSPSSPSSSSSSSSSTTLHRDPYKLLGLLSRSATPLLDIRATRTALMQIHSARLASSSASEAHRKTSRRRMVEIEWAADILLDSEKKRAFDEAGAVFEHERRAWRDKRNSVI</sequence>
<accession>R0JTD1</accession>
<organism evidence="2 3">
    <name type="scientific">Exserohilum turcicum (strain 28A)</name>
    <name type="common">Northern leaf blight fungus</name>
    <name type="synonym">Setosphaeria turcica</name>
    <dbReference type="NCBI Taxonomy" id="671987"/>
    <lineage>
        <taxon>Eukaryota</taxon>
        <taxon>Fungi</taxon>
        <taxon>Dikarya</taxon>
        <taxon>Ascomycota</taxon>
        <taxon>Pezizomycotina</taxon>
        <taxon>Dothideomycetes</taxon>
        <taxon>Pleosporomycetidae</taxon>
        <taxon>Pleosporales</taxon>
        <taxon>Pleosporineae</taxon>
        <taxon>Pleosporaceae</taxon>
        <taxon>Exserohilum</taxon>
    </lineage>
</organism>
<dbReference type="GeneID" id="19402472"/>
<evidence type="ECO:0000313" key="3">
    <source>
        <dbReference type="Proteomes" id="UP000016935"/>
    </source>
</evidence>
<dbReference type="HOGENOM" id="CLU_618432_0_0_1"/>
<dbReference type="EMBL" id="KB908814">
    <property type="protein sequence ID" value="EOA84338.1"/>
    <property type="molecule type" value="Genomic_DNA"/>
</dbReference>
<keyword evidence="3" id="KW-1185">Reference proteome</keyword>
<dbReference type="OrthoDB" id="3690858at2759"/>
<evidence type="ECO:0000313" key="2">
    <source>
        <dbReference type="EMBL" id="EOA84338.1"/>
    </source>
</evidence>
<name>R0JTD1_EXST2</name>
<evidence type="ECO:0000256" key="1">
    <source>
        <dbReference type="SAM" id="MobiDB-lite"/>
    </source>
</evidence>
<protein>
    <submittedName>
        <fullName evidence="2">Uncharacterized protein</fullName>
    </submittedName>
</protein>
<feature type="region of interest" description="Disordered" evidence="1">
    <location>
        <begin position="324"/>
        <end position="349"/>
    </location>
</feature>
<feature type="region of interest" description="Disordered" evidence="1">
    <location>
        <begin position="197"/>
        <end position="261"/>
    </location>
</feature>
<feature type="compositionally biased region" description="Low complexity" evidence="1">
    <location>
        <begin position="331"/>
        <end position="346"/>
    </location>
</feature>